<dbReference type="Proteomes" id="UP000184159">
    <property type="component" value="Unassembled WGS sequence"/>
</dbReference>
<sequence>MKKDQINNKAFKHRYRSIPIKDMLVDNTVENITQYEQIWKNGSGINRKINFKELEKYASSEHIKWLITRFESSGWSEASKVSNYGYIKRVFTWKYSINGSKDNICFSTDICSDFIRSNYLSMLANGVGVKGEPISGKSLGSLAAKLSCTLTKLGLRAIPKEKRNLNTSSAKLDSDNYSSYELKRVGRVLLKDHKLLLNKYTNEPLTEKSKQITFNRLIYNAIFLTIYYLGTGQMETINMYIDDNFRIDNLGNNRISIIGIKGRNNYKENEYSFIPKKSCKSFFDSHLSFSKTHINRLDSNKHFLFKKFDGNSPSSNNLYYYVKYLRSTYEELEILYNQNSAFSLNCESLKSTIKERMEVEKGRLHASLATRNSPSTFDAAKYSKTTETDAKRQLAIGVTTLQYLGENPSGGTKVAIARTKELIGEVLTPEEFNLLKRKTESHVERIANGGFCKGNESPQRNEFQKNMNKNELLSDDDKSHMGCGFVVKCFSCKNFGVVDDSNDIWRLLSFEQRLNEAMTLHKDLSHFIQNYGEIKLNIVELKKRFKKSHLKAAEMKLKREIHPLWDENSIEDILRG</sequence>
<gene>
    <name evidence="1" type="ORF">SAMN02745781_01859</name>
</gene>
<reference evidence="2" key="1">
    <citation type="submission" date="2016-11" db="EMBL/GenBank/DDBJ databases">
        <authorList>
            <person name="Varghese N."/>
            <person name="Submissions S."/>
        </authorList>
    </citation>
    <scope>NUCLEOTIDE SEQUENCE [LARGE SCALE GENOMIC DNA]</scope>
    <source>
        <strain evidence="2">DSM 21264</strain>
    </source>
</reference>
<dbReference type="AlphaFoldDB" id="A0A1M5A928"/>
<name>A0A1M5A928_VIBGA</name>
<keyword evidence="2" id="KW-1185">Reference proteome</keyword>
<evidence type="ECO:0000313" key="2">
    <source>
        <dbReference type="Proteomes" id="UP000184159"/>
    </source>
</evidence>
<dbReference type="EMBL" id="FQUH01000007">
    <property type="protein sequence ID" value="SHF26655.1"/>
    <property type="molecule type" value="Genomic_DNA"/>
</dbReference>
<protein>
    <submittedName>
        <fullName evidence="1">Uncharacterized protein</fullName>
    </submittedName>
</protein>
<accession>A0A1M5A928</accession>
<dbReference type="RefSeq" id="WP_072958324.1">
    <property type="nucleotide sequence ID" value="NZ_FQUH01000007.1"/>
</dbReference>
<evidence type="ECO:0000313" key="1">
    <source>
        <dbReference type="EMBL" id="SHF26655.1"/>
    </source>
</evidence>
<proteinExistence type="predicted"/>
<organism evidence="1 2">
    <name type="scientific">Vibrio gazogenes DSM 21264 = NBRC 103151</name>
    <dbReference type="NCBI Taxonomy" id="1123492"/>
    <lineage>
        <taxon>Bacteria</taxon>
        <taxon>Pseudomonadati</taxon>
        <taxon>Pseudomonadota</taxon>
        <taxon>Gammaproteobacteria</taxon>
        <taxon>Vibrionales</taxon>
        <taxon>Vibrionaceae</taxon>
        <taxon>Vibrio</taxon>
    </lineage>
</organism>